<dbReference type="InterPro" id="IPR042183">
    <property type="entry name" value="MmgE/PrpD_sf_1"/>
</dbReference>
<dbReference type="InterPro" id="IPR005656">
    <property type="entry name" value="MmgE_PrpD"/>
</dbReference>
<dbReference type="Proteomes" id="UP001156441">
    <property type="component" value="Unassembled WGS sequence"/>
</dbReference>
<evidence type="ECO:0000259" key="2">
    <source>
        <dbReference type="Pfam" id="PF03972"/>
    </source>
</evidence>
<comment type="caution">
    <text evidence="4">The sequence shown here is derived from an EMBL/GenBank/DDBJ whole genome shotgun (WGS) entry which is preliminary data.</text>
</comment>
<protein>
    <submittedName>
        <fullName evidence="4">MmgE/PrpD family protein</fullName>
    </submittedName>
</protein>
<sequence length="465" mass="47515">MTATPTTRALAAFAAGLSYPDLPDAVVAKAGALLVDFVGAAVGGATTAEVSTLTDLVRARGGAPTATVLGAGFAAPAADAAYCNGAAADVFEHQDGYRFGGFHPSHTLPALLAVAEETDADLRALLTAAVVAYEVSDRIGRAVHPNATRAGWFPIAATFGAAAGCAKLLGLPEERIADAVGAAAFFAPAVLIESIFAGPSAKPAFAGQLARAGVEGAQHAAAGLTGWREVVEHPRGLVAVLGGTPPAATDDGLDGLGSEWTILDVHQKRFAGCRHTHGAAQAAVELAVEHDLDPERITAVDVETYDIALLLVDRPVGPDPSTVACTLSLPYVVGAAVADRDVGGAQYGQATRTDPRVLRVADLVRLRPAADLEARYPEYTATRVTITTDDGAAHTRTVDVPAGDSRAPLTRDQLLAKFAGYVGSAFGERIAAGTAELLLAPPAGAPVRDLTGQLATRPQEHACPT</sequence>
<organism evidence="4 5">
    <name type="scientific">Actinophytocola gossypii</name>
    <dbReference type="NCBI Taxonomy" id="2812003"/>
    <lineage>
        <taxon>Bacteria</taxon>
        <taxon>Bacillati</taxon>
        <taxon>Actinomycetota</taxon>
        <taxon>Actinomycetes</taxon>
        <taxon>Pseudonocardiales</taxon>
        <taxon>Pseudonocardiaceae</taxon>
    </lineage>
</organism>
<dbReference type="EMBL" id="JAFFZE010000002">
    <property type="protein sequence ID" value="MCT2581579.1"/>
    <property type="molecule type" value="Genomic_DNA"/>
</dbReference>
<gene>
    <name evidence="4" type="ORF">JT362_00400</name>
</gene>
<comment type="similarity">
    <text evidence="1">Belongs to the PrpD family.</text>
</comment>
<accession>A0ABT2J139</accession>
<dbReference type="Gene3D" id="3.30.1330.120">
    <property type="entry name" value="2-methylcitrate dehydratase PrpD"/>
    <property type="match status" value="1"/>
</dbReference>
<dbReference type="Pfam" id="PF03972">
    <property type="entry name" value="MmgE_PrpD_N"/>
    <property type="match status" value="1"/>
</dbReference>
<proteinExistence type="inferred from homology"/>
<feature type="domain" description="MmgE/PrpD N-terminal" evidence="2">
    <location>
        <begin position="9"/>
        <end position="246"/>
    </location>
</feature>
<evidence type="ECO:0000259" key="3">
    <source>
        <dbReference type="Pfam" id="PF19305"/>
    </source>
</evidence>
<dbReference type="InterPro" id="IPR045336">
    <property type="entry name" value="MmgE_PrpD_N"/>
</dbReference>
<dbReference type="Gene3D" id="1.10.4100.10">
    <property type="entry name" value="2-methylcitrate dehydratase PrpD"/>
    <property type="match status" value="1"/>
</dbReference>
<evidence type="ECO:0000313" key="4">
    <source>
        <dbReference type="EMBL" id="MCT2581579.1"/>
    </source>
</evidence>
<dbReference type="Pfam" id="PF19305">
    <property type="entry name" value="MmgE_PrpD_C"/>
    <property type="match status" value="1"/>
</dbReference>
<dbReference type="InterPro" id="IPR036148">
    <property type="entry name" value="MmgE/PrpD_sf"/>
</dbReference>
<evidence type="ECO:0000256" key="1">
    <source>
        <dbReference type="ARBA" id="ARBA00006174"/>
    </source>
</evidence>
<dbReference type="PANTHER" id="PTHR16943">
    <property type="entry name" value="2-METHYLCITRATE DEHYDRATASE-RELATED"/>
    <property type="match status" value="1"/>
</dbReference>
<dbReference type="InterPro" id="IPR045337">
    <property type="entry name" value="MmgE_PrpD_C"/>
</dbReference>
<reference evidence="4 5" key="1">
    <citation type="submission" date="2021-02" db="EMBL/GenBank/DDBJ databases">
        <title>Actinophytocola xerophila sp. nov., isolated from soil of cotton cropping field.</title>
        <authorList>
            <person name="Huang R."/>
            <person name="Chen X."/>
            <person name="Ge X."/>
            <person name="Liu W."/>
        </authorList>
    </citation>
    <scope>NUCLEOTIDE SEQUENCE [LARGE SCALE GENOMIC DNA]</scope>
    <source>
        <strain evidence="4 5">S1-96</strain>
    </source>
</reference>
<keyword evidence="5" id="KW-1185">Reference proteome</keyword>
<evidence type="ECO:0000313" key="5">
    <source>
        <dbReference type="Proteomes" id="UP001156441"/>
    </source>
</evidence>
<name>A0ABT2J139_9PSEU</name>
<dbReference type="SUPFAM" id="SSF103378">
    <property type="entry name" value="2-methylcitrate dehydratase PrpD"/>
    <property type="match status" value="1"/>
</dbReference>
<dbReference type="InterPro" id="IPR042188">
    <property type="entry name" value="MmgE/PrpD_sf_2"/>
</dbReference>
<feature type="domain" description="MmgE/PrpD C-terminal" evidence="3">
    <location>
        <begin position="270"/>
        <end position="428"/>
    </location>
</feature>
<dbReference type="PANTHER" id="PTHR16943:SF8">
    <property type="entry name" value="2-METHYLCITRATE DEHYDRATASE"/>
    <property type="match status" value="1"/>
</dbReference>
<dbReference type="RefSeq" id="WP_260188937.1">
    <property type="nucleotide sequence ID" value="NZ_JAFFZE010000002.1"/>
</dbReference>